<name>A0AB40D912_DROSZ</name>
<organism evidence="2 3">
    <name type="scientific">Drosophila suzukii</name>
    <name type="common">Spotted-wing drosophila fruit fly</name>
    <dbReference type="NCBI Taxonomy" id="28584"/>
    <lineage>
        <taxon>Eukaryota</taxon>
        <taxon>Metazoa</taxon>
        <taxon>Ecdysozoa</taxon>
        <taxon>Arthropoda</taxon>
        <taxon>Hexapoda</taxon>
        <taxon>Insecta</taxon>
        <taxon>Pterygota</taxon>
        <taxon>Neoptera</taxon>
        <taxon>Endopterygota</taxon>
        <taxon>Diptera</taxon>
        <taxon>Brachycera</taxon>
        <taxon>Muscomorpha</taxon>
        <taxon>Ephydroidea</taxon>
        <taxon>Drosophilidae</taxon>
        <taxon>Drosophila</taxon>
        <taxon>Sophophora</taxon>
    </lineage>
</organism>
<sequence>MYRSYYLFGALALLGWISLADGEPKKLVVFNSIECTLRNNVFPKIECQLYSRTALNVFVTIDDQKAADKLVGVCDVKLMNKGQNKSTHIKNLRLDFCQLKKHTDTRSLLGAYYQAIRRAVVNFPDKCPFQKNTTYFVNRFNFIGQDIPQYLPEANYTFSGKIYANNKLGLEVKLTGGYYEVRNLSVYTNPLL</sequence>
<dbReference type="SMART" id="SM00697">
    <property type="entry name" value="DM8"/>
    <property type="match status" value="1"/>
</dbReference>
<keyword evidence="1" id="KW-0732">Signal</keyword>
<dbReference type="PANTHER" id="PTHR20898">
    <property type="entry name" value="DAEDALUS ON 3-RELATED-RELATED"/>
    <property type="match status" value="1"/>
</dbReference>
<dbReference type="GeneID" id="118877107"/>
<gene>
    <name evidence="3" type="primary">LOC118877107</name>
</gene>
<dbReference type="RefSeq" id="XP_065719932.2">
    <property type="nucleotide sequence ID" value="XM_065863860.2"/>
</dbReference>
<evidence type="ECO:0000256" key="1">
    <source>
        <dbReference type="SAM" id="SignalP"/>
    </source>
</evidence>
<protein>
    <submittedName>
        <fullName evidence="3">Uncharacterized protein</fullName>
    </submittedName>
</protein>
<reference evidence="3" key="1">
    <citation type="submission" date="2025-08" db="UniProtKB">
        <authorList>
            <consortium name="RefSeq"/>
        </authorList>
    </citation>
    <scope>IDENTIFICATION</scope>
</reference>
<proteinExistence type="predicted"/>
<evidence type="ECO:0000313" key="3">
    <source>
        <dbReference type="RefSeq" id="XP_065719932.2"/>
    </source>
</evidence>
<accession>A0AB40D912</accession>
<dbReference type="InterPro" id="IPR010512">
    <property type="entry name" value="DUF1091"/>
</dbReference>
<dbReference type="PANTHER" id="PTHR20898:SF0">
    <property type="entry name" value="DAEDALUS ON 3-RELATED"/>
    <property type="match status" value="1"/>
</dbReference>
<dbReference type="Pfam" id="PF06477">
    <property type="entry name" value="DUF1091"/>
    <property type="match status" value="1"/>
</dbReference>
<feature type="signal peptide" evidence="1">
    <location>
        <begin position="1"/>
        <end position="22"/>
    </location>
</feature>
<feature type="chain" id="PRO_5047123246" evidence="1">
    <location>
        <begin position="23"/>
        <end position="192"/>
    </location>
</feature>
<dbReference type="Proteomes" id="UP001652628">
    <property type="component" value="Chromosome 2R"/>
</dbReference>
<keyword evidence="2" id="KW-1185">Reference proteome</keyword>
<dbReference type="AlphaFoldDB" id="A0AB40D912"/>
<evidence type="ECO:0000313" key="2">
    <source>
        <dbReference type="Proteomes" id="UP001652628"/>
    </source>
</evidence>